<dbReference type="Proteomes" id="UP000828390">
    <property type="component" value="Unassembled WGS sequence"/>
</dbReference>
<protein>
    <submittedName>
        <fullName evidence="1">Uncharacterized protein</fullName>
    </submittedName>
</protein>
<proteinExistence type="predicted"/>
<dbReference type="AlphaFoldDB" id="A0A9D4HDR3"/>
<sequence>MKRSSLLESLLPVQSRLYGDVSDVALLTTLSEILAFGTNTERNCYAKNGEGLFTIAVL</sequence>
<reference evidence="1" key="2">
    <citation type="submission" date="2020-11" db="EMBL/GenBank/DDBJ databases">
        <authorList>
            <person name="McCartney M.A."/>
            <person name="Auch B."/>
            <person name="Kono T."/>
            <person name="Mallez S."/>
            <person name="Becker A."/>
            <person name="Gohl D.M."/>
            <person name="Silverstein K.A.T."/>
            <person name="Koren S."/>
            <person name="Bechman K.B."/>
            <person name="Herman A."/>
            <person name="Abrahante J.E."/>
            <person name="Garbe J."/>
        </authorList>
    </citation>
    <scope>NUCLEOTIDE SEQUENCE</scope>
    <source>
        <strain evidence="1">Duluth1</strain>
        <tissue evidence="1">Whole animal</tissue>
    </source>
</reference>
<accession>A0A9D4HDR3</accession>
<gene>
    <name evidence="1" type="ORF">DPMN_073282</name>
</gene>
<reference evidence="1" key="1">
    <citation type="journal article" date="2019" name="bioRxiv">
        <title>The Genome of the Zebra Mussel, Dreissena polymorpha: A Resource for Invasive Species Research.</title>
        <authorList>
            <person name="McCartney M.A."/>
            <person name="Auch B."/>
            <person name="Kono T."/>
            <person name="Mallez S."/>
            <person name="Zhang Y."/>
            <person name="Obille A."/>
            <person name="Becker A."/>
            <person name="Abrahante J.E."/>
            <person name="Garbe J."/>
            <person name="Badalamenti J.P."/>
            <person name="Herman A."/>
            <person name="Mangelson H."/>
            <person name="Liachko I."/>
            <person name="Sullivan S."/>
            <person name="Sone E.D."/>
            <person name="Koren S."/>
            <person name="Silverstein K.A.T."/>
            <person name="Beckman K.B."/>
            <person name="Gohl D.M."/>
        </authorList>
    </citation>
    <scope>NUCLEOTIDE SEQUENCE</scope>
    <source>
        <strain evidence="1">Duluth1</strain>
        <tissue evidence="1">Whole animal</tissue>
    </source>
</reference>
<evidence type="ECO:0000313" key="1">
    <source>
        <dbReference type="EMBL" id="KAH3713490.1"/>
    </source>
</evidence>
<organism evidence="1 2">
    <name type="scientific">Dreissena polymorpha</name>
    <name type="common">Zebra mussel</name>
    <name type="synonym">Mytilus polymorpha</name>
    <dbReference type="NCBI Taxonomy" id="45954"/>
    <lineage>
        <taxon>Eukaryota</taxon>
        <taxon>Metazoa</taxon>
        <taxon>Spiralia</taxon>
        <taxon>Lophotrochozoa</taxon>
        <taxon>Mollusca</taxon>
        <taxon>Bivalvia</taxon>
        <taxon>Autobranchia</taxon>
        <taxon>Heteroconchia</taxon>
        <taxon>Euheterodonta</taxon>
        <taxon>Imparidentia</taxon>
        <taxon>Neoheterodontei</taxon>
        <taxon>Myida</taxon>
        <taxon>Dreissenoidea</taxon>
        <taxon>Dreissenidae</taxon>
        <taxon>Dreissena</taxon>
    </lineage>
</organism>
<comment type="caution">
    <text evidence="1">The sequence shown here is derived from an EMBL/GenBank/DDBJ whole genome shotgun (WGS) entry which is preliminary data.</text>
</comment>
<keyword evidence="2" id="KW-1185">Reference proteome</keyword>
<evidence type="ECO:0000313" key="2">
    <source>
        <dbReference type="Proteomes" id="UP000828390"/>
    </source>
</evidence>
<dbReference type="EMBL" id="JAIWYP010000014">
    <property type="protein sequence ID" value="KAH3713490.1"/>
    <property type="molecule type" value="Genomic_DNA"/>
</dbReference>
<name>A0A9D4HDR3_DREPO</name>